<evidence type="ECO:0000313" key="2">
    <source>
        <dbReference type="EMBL" id="GAA3219261.1"/>
    </source>
</evidence>
<keyword evidence="3" id="KW-1185">Reference proteome</keyword>
<dbReference type="InterPro" id="IPR035959">
    <property type="entry name" value="RutC-like_sf"/>
</dbReference>
<dbReference type="EMBL" id="BAAAUV010000010">
    <property type="protein sequence ID" value="GAA3219261.1"/>
    <property type="molecule type" value="Genomic_DNA"/>
</dbReference>
<accession>A0ABP6QC70</accession>
<proteinExistence type="predicted"/>
<protein>
    <submittedName>
        <fullName evidence="2">Pteridine-dependent deoxygenase</fullName>
    </submittedName>
</protein>
<evidence type="ECO:0000313" key="3">
    <source>
        <dbReference type="Proteomes" id="UP001501237"/>
    </source>
</evidence>
<dbReference type="InterPro" id="IPR049368">
    <property type="entry name" value="FkbO_Hyg5-like_N"/>
</dbReference>
<dbReference type="Gene3D" id="3.30.1330.40">
    <property type="entry name" value="RutC-like"/>
    <property type="match status" value="1"/>
</dbReference>
<dbReference type="NCBIfam" id="TIGR04444">
    <property type="entry name" value="chori_FkbO_Hyg5"/>
    <property type="match status" value="1"/>
</dbReference>
<dbReference type="CDD" id="cd06153">
    <property type="entry name" value="YjgF_YER057c_UK114_like_5"/>
    <property type="match status" value="1"/>
</dbReference>
<sequence length="345" mass="37888">MFHISDRMTDTTVASLLEGRDAAGAGVLANVRFGTYGAGPTLAGGAVELPIHMTHGRQHEFTETWSAAQAVTTGRYEELVYAHDDERLFCAGYIPASGGYARDAERAYSHIFELTDQLGFPDLFRMWNYLGSINDPNESGMETYRDFCVGRAEAFAFHGKDMPAATGAGSLGDGLSFYLLSGRMGSATHIENPHQVPAYRYPVRYGPKAPSFARATYLAQAGGNGESQRLFISGTASIIGHETQHVGDVEAQCYVALSNIDQLISAANLERHDVRIKRDDLRFDAVKVYVRRSTDIPLVASRCARYFDDRETSIAYLNVDICRSDLLVEIEAIASVRAQQGYTVE</sequence>
<name>A0ABP6QC70_9ACTN</name>
<dbReference type="Proteomes" id="UP001501237">
    <property type="component" value="Unassembled WGS sequence"/>
</dbReference>
<gene>
    <name evidence="2" type="ORF">GCM10010468_43210</name>
</gene>
<feature type="domain" description="Chorismatase FkbO/Hyg5-like N-terminal" evidence="1">
    <location>
        <begin position="63"/>
        <end position="181"/>
    </location>
</feature>
<dbReference type="InterPro" id="IPR031038">
    <property type="entry name" value="Chori_FkbO_Hyg5"/>
</dbReference>
<comment type="caution">
    <text evidence="2">The sequence shown here is derived from an EMBL/GenBank/DDBJ whole genome shotgun (WGS) entry which is preliminary data.</text>
</comment>
<dbReference type="Pfam" id="PF21168">
    <property type="entry name" value="FkbO_Hyg5-like_N"/>
    <property type="match status" value="1"/>
</dbReference>
<dbReference type="SUPFAM" id="SSF55298">
    <property type="entry name" value="YjgF-like"/>
    <property type="match status" value="1"/>
</dbReference>
<reference evidence="3" key="1">
    <citation type="journal article" date="2019" name="Int. J. Syst. Evol. Microbiol.">
        <title>The Global Catalogue of Microorganisms (GCM) 10K type strain sequencing project: providing services to taxonomists for standard genome sequencing and annotation.</title>
        <authorList>
            <consortium name="The Broad Institute Genomics Platform"/>
            <consortium name="The Broad Institute Genome Sequencing Center for Infectious Disease"/>
            <person name="Wu L."/>
            <person name="Ma J."/>
        </authorList>
    </citation>
    <scope>NUCLEOTIDE SEQUENCE [LARGE SCALE GENOMIC DNA]</scope>
    <source>
        <strain evidence="3">JCM 9377</strain>
    </source>
</reference>
<evidence type="ECO:0000259" key="1">
    <source>
        <dbReference type="Pfam" id="PF21168"/>
    </source>
</evidence>
<organism evidence="2 3">
    <name type="scientific">Actinocorallia longicatena</name>
    <dbReference type="NCBI Taxonomy" id="111803"/>
    <lineage>
        <taxon>Bacteria</taxon>
        <taxon>Bacillati</taxon>
        <taxon>Actinomycetota</taxon>
        <taxon>Actinomycetes</taxon>
        <taxon>Streptosporangiales</taxon>
        <taxon>Thermomonosporaceae</taxon>
        <taxon>Actinocorallia</taxon>
    </lineage>
</organism>